<dbReference type="InterPro" id="IPR013149">
    <property type="entry name" value="ADH-like_C"/>
</dbReference>
<dbReference type="InterPro" id="IPR011032">
    <property type="entry name" value="GroES-like_sf"/>
</dbReference>
<dbReference type="CDD" id="cd05288">
    <property type="entry name" value="PGDH"/>
    <property type="match status" value="1"/>
</dbReference>
<dbReference type="SUPFAM" id="SSF50129">
    <property type="entry name" value="GroES-like"/>
    <property type="match status" value="1"/>
</dbReference>
<evidence type="ECO:0000259" key="3">
    <source>
        <dbReference type="Pfam" id="PF16884"/>
    </source>
</evidence>
<dbReference type="SUPFAM" id="SSF51735">
    <property type="entry name" value="NAD(P)-binding Rossmann-fold domains"/>
    <property type="match status" value="1"/>
</dbReference>
<dbReference type="Proteomes" id="UP001379235">
    <property type="component" value="Unassembled WGS sequence"/>
</dbReference>
<keyword evidence="1" id="KW-0560">Oxidoreductase</keyword>
<dbReference type="PANTHER" id="PTHR43205:SF7">
    <property type="entry name" value="PROSTAGLANDIN REDUCTASE 1"/>
    <property type="match status" value="1"/>
</dbReference>
<evidence type="ECO:0000313" key="5">
    <source>
        <dbReference type="Proteomes" id="UP001379235"/>
    </source>
</evidence>
<comment type="caution">
    <text evidence="4">The sequence shown here is derived from an EMBL/GenBank/DDBJ whole genome shotgun (WGS) entry which is preliminary data.</text>
</comment>
<dbReference type="InterPro" id="IPR045010">
    <property type="entry name" value="MDR_fam"/>
</dbReference>
<dbReference type="InterPro" id="IPR041694">
    <property type="entry name" value="ADH_N_2"/>
</dbReference>
<sequence length="390" mass="41620">MVVDENIAHFRASPEFRRARESLAFTPSLSGQACFSHLPCDRTSQNGHGFTGRDTQELPVNRQVILVSRPTGIAQAQNFQIVDSPLSPLASGEIRIANRFLSVEPAMRGWIADANNYAEPVAIGAVMKSLAVGEIVESTDASWPIGQMVTGWFGWQTFATVTAKAIIRKIDQTDLPASLALGVLGINGVTALLGLTLAGEPKRGDTVVVSTAAGSVGSAVGQFARILGCRTVGIAGGPVKAAQCRDLFGYDHALDYKADGLGEALDAACPDGVNVYFDNTAGMISDTVYPRLAQGARVVVCGTAAIAQWDPWPSGPRVERHLLVKSARMQGFVVLNHFDLWDGAIATLTAWVREGKLHYAEDMTDGLESCLDALAGLYRGENLGKRIVRL</sequence>
<dbReference type="Pfam" id="PF16884">
    <property type="entry name" value="ADH_N_2"/>
    <property type="match status" value="1"/>
</dbReference>
<accession>A0ABU8SBU2</accession>
<dbReference type="EMBL" id="JBBHJY010000007">
    <property type="protein sequence ID" value="MEJ6011031.1"/>
    <property type="molecule type" value="Genomic_DNA"/>
</dbReference>
<keyword evidence="5" id="KW-1185">Reference proteome</keyword>
<dbReference type="Gene3D" id="3.40.50.720">
    <property type="entry name" value="NAD(P)-binding Rossmann-like Domain"/>
    <property type="match status" value="1"/>
</dbReference>
<evidence type="ECO:0000259" key="2">
    <source>
        <dbReference type="Pfam" id="PF00107"/>
    </source>
</evidence>
<reference evidence="4 5" key="1">
    <citation type="submission" date="2024-03" db="EMBL/GenBank/DDBJ databases">
        <authorList>
            <person name="Jo J.-H."/>
        </authorList>
    </citation>
    <scope>NUCLEOTIDE SEQUENCE [LARGE SCALE GENOMIC DNA]</scope>
    <source>
        <strain evidence="4 5">AS3R-12</strain>
    </source>
</reference>
<name>A0ABU8SBU2_9SPHN</name>
<evidence type="ECO:0000256" key="1">
    <source>
        <dbReference type="ARBA" id="ARBA00023002"/>
    </source>
</evidence>
<dbReference type="Gene3D" id="3.90.180.10">
    <property type="entry name" value="Medium-chain alcohol dehydrogenases, catalytic domain"/>
    <property type="match status" value="1"/>
</dbReference>
<dbReference type="InterPro" id="IPR036291">
    <property type="entry name" value="NAD(P)-bd_dom_sf"/>
</dbReference>
<evidence type="ECO:0000313" key="4">
    <source>
        <dbReference type="EMBL" id="MEJ6011031.1"/>
    </source>
</evidence>
<feature type="domain" description="Alcohol dehydrogenase-like C-terminal" evidence="2">
    <location>
        <begin position="216"/>
        <end position="347"/>
    </location>
</feature>
<feature type="domain" description="Oxidoreductase N-terminal" evidence="3">
    <location>
        <begin position="62"/>
        <end position="166"/>
    </location>
</feature>
<dbReference type="RefSeq" id="WP_339967894.1">
    <property type="nucleotide sequence ID" value="NZ_JBBHJY010000007.1"/>
</dbReference>
<protein>
    <submittedName>
        <fullName evidence="4">NADP-dependent oxidoreductase</fullName>
    </submittedName>
</protein>
<organism evidence="4 5">
    <name type="scientific">Novosphingobium aquae</name>
    <dbReference type="NCBI Taxonomy" id="3133435"/>
    <lineage>
        <taxon>Bacteria</taxon>
        <taxon>Pseudomonadati</taxon>
        <taxon>Pseudomonadota</taxon>
        <taxon>Alphaproteobacteria</taxon>
        <taxon>Sphingomonadales</taxon>
        <taxon>Sphingomonadaceae</taxon>
        <taxon>Novosphingobium</taxon>
    </lineage>
</organism>
<gene>
    <name evidence="4" type="ORF">WG900_14000</name>
</gene>
<dbReference type="PANTHER" id="PTHR43205">
    <property type="entry name" value="PROSTAGLANDIN REDUCTASE"/>
    <property type="match status" value="1"/>
</dbReference>
<dbReference type="Pfam" id="PF00107">
    <property type="entry name" value="ADH_zinc_N"/>
    <property type="match status" value="1"/>
</dbReference>
<proteinExistence type="predicted"/>